<keyword evidence="2" id="KW-1185">Reference proteome</keyword>
<gene>
    <name evidence="1" type="primary">BQ5605_C017g08418</name>
    <name evidence="1" type="ORF">BQ5605_C017G08418</name>
</gene>
<proteinExistence type="predicted"/>
<reference evidence="1 2" key="1">
    <citation type="submission" date="2016-11" db="EMBL/GenBank/DDBJ databases">
        <authorList>
            <person name="Jaros S."/>
            <person name="Januszkiewicz K."/>
            <person name="Wedrychowicz H."/>
        </authorList>
    </citation>
    <scope>NUCLEOTIDE SEQUENCE [LARGE SCALE GENOMIC DNA]</scope>
</reference>
<organism evidence="1 2">
    <name type="scientific">Microbotryum silenes-dioicae</name>
    <dbReference type="NCBI Taxonomy" id="796604"/>
    <lineage>
        <taxon>Eukaryota</taxon>
        <taxon>Fungi</taxon>
        <taxon>Dikarya</taxon>
        <taxon>Basidiomycota</taxon>
        <taxon>Pucciniomycotina</taxon>
        <taxon>Microbotryomycetes</taxon>
        <taxon>Microbotryales</taxon>
        <taxon>Microbotryaceae</taxon>
        <taxon>Microbotryum</taxon>
    </lineage>
</organism>
<sequence length="429" mass="47849">MHLLDTYNTSSTPTILPSIEERQFPHPIPNLRPVTIHFPVSSNPILCAGPGVYVPALPEKTYSGQIPNSSTPYQQPITPSCGSDLVPTFTHFSGIRPQTLHLLRASLFHLLLSLAFPQYGFSYPTMVPKPFVENDGTPIRNIQPLPHRLIISNLPAISGDISKQTAEATLEDLLSTAGIGPNDQPVFFESHKIGYPTGLSDPPQSRYKALHTDYFEIVGPENDIRFTTKIHDFLNANPYREWRKVPPQFNPQVHLLMAQFLKKAGPSTFDSPLLDEDGNVWPRLFAHFTDTKENDVRAPEDLLCKAVKAHIDKHFEDMLDVPAESCISITTESNARHDQCKVLVTVRLAGSTMVDKITASKARSTFSTRLNIPIRSMSRLAPQANNKMEPLLVEHTITGVFKRGCKSRTRSWSYGQNPTATPKVSRPTQ</sequence>
<accession>A0A2X0NSB7</accession>
<dbReference type="Proteomes" id="UP000249464">
    <property type="component" value="Unassembled WGS sequence"/>
</dbReference>
<protein>
    <submittedName>
        <fullName evidence="1">BQ5605_C017g08418 protein</fullName>
    </submittedName>
</protein>
<evidence type="ECO:0000313" key="1">
    <source>
        <dbReference type="EMBL" id="SGY19980.1"/>
    </source>
</evidence>
<dbReference type="AlphaFoldDB" id="A0A2X0NSB7"/>
<dbReference type="EMBL" id="FQNC01000017">
    <property type="protein sequence ID" value="SGY19980.1"/>
    <property type="molecule type" value="Genomic_DNA"/>
</dbReference>
<evidence type="ECO:0000313" key="2">
    <source>
        <dbReference type="Proteomes" id="UP000249464"/>
    </source>
</evidence>
<name>A0A2X0NSB7_9BASI</name>